<dbReference type="InterPro" id="IPR007111">
    <property type="entry name" value="NACHT_NTPase"/>
</dbReference>
<dbReference type="PROSITE" id="PS50837">
    <property type="entry name" value="NACHT"/>
    <property type="match status" value="1"/>
</dbReference>
<feature type="domain" description="NACHT" evidence="5">
    <location>
        <begin position="401"/>
        <end position="550"/>
    </location>
</feature>
<feature type="repeat" description="WD" evidence="3">
    <location>
        <begin position="1378"/>
        <end position="1410"/>
    </location>
</feature>
<evidence type="ECO:0000256" key="3">
    <source>
        <dbReference type="PROSITE-ProRule" id="PRU00221"/>
    </source>
</evidence>
<dbReference type="EMBL" id="KN833979">
    <property type="protein sequence ID" value="KIK13704.1"/>
    <property type="molecule type" value="Genomic_DNA"/>
</dbReference>
<evidence type="ECO:0000256" key="4">
    <source>
        <dbReference type="SAM" id="MobiDB-lite"/>
    </source>
</evidence>
<dbReference type="InterPro" id="IPR056884">
    <property type="entry name" value="NPHP3-like_N"/>
</dbReference>
<organism evidence="6 7">
    <name type="scientific">Pisolithus microcarpus 441</name>
    <dbReference type="NCBI Taxonomy" id="765257"/>
    <lineage>
        <taxon>Eukaryota</taxon>
        <taxon>Fungi</taxon>
        <taxon>Dikarya</taxon>
        <taxon>Basidiomycota</taxon>
        <taxon>Agaricomycotina</taxon>
        <taxon>Agaricomycetes</taxon>
        <taxon>Agaricomycetidae</taxon>
        <taxon>Boletales</taxon>
        <taxon>Sclerodermatineae</taxon>
        <taxon>Pisolithaceae</taxon>
        <taxon>Pisolithus</taxon>
    </lineage>
</organism>
<feature type="region of interest" description="Disordered" evidence="4">
    <location>
        <begin position="1"/>
        <end position="146"/>
    </location>
</feature>
<dbReference type="Gene3D" id="3.40.50.300">
    <property type="entry name" value="P-loop containing nucleotide triphosphate hydrolases"/>
    <property type="match status" value="1"/>
</dbReference>
<dbReference type="PROSITE" id="PS00678">
    <property type="entry name" value="WD_REPEATS_1"/>
    <property type="match status" value="9"/>
</dbReference>
<dbReference type="HOGENOM" id="CLU_000288_6_3_1"/>
<feature type="repeat" description="WD" evidence="3">
    <location>
        <begin position="1455"/>
        <end position="1490"/>
    </location>
</feature>
<evidence type="ECO:0000256" key="2">
    <source>
        <dbReference type="ARBA" id="ARBA00022737"/>
    </source>
</evidence>
<dbReference type="OrthoDB" id="3267051at2759"/>
<feature type="repeat" description="WD" evidence="3">
    <location>
        <begin position="1498"/>
        <end position="1532"/>
    </location>
</feature>
<evidence type="ECO:0000259" key="5">
    <source>
        <dbReference type="PROSITE" id="PS50837"/>
    </source>
</evidence>
<evidence type="ECO:0000256" key="1">
    <source>
        <dbReference type="ARBA" id="ARBA00022574"/>
    </source>
</evidence>
<dbReference type="SUPFAM" id="SSF52540">
    <property type="entry name" value="P-loop containing nucleoside triphosphate hydrolases"/>
    <property type="match status" value="1"/>
</dbReference>
<feature type="repeat" description="WD" evidence="3">
    <location>
        <begin position="1194"/>
        <end position="1229"/>
    </location>
</feature>
<name>A0A0C9YIU1_9AGAM</name>
<dbReference type="PANTHER" id="PTHR45333">
    <property type="entry name" value="MEMBRANE PROTEIN-RELATED"/>
    <property type="match status" value="1"/>
</dbReference>
<dbReference type="Gene3D" id="2.130.10.10">
    <property type="entry name" value="YVTN repeat-like/Quinoprotein amine dehydrogenase"/>
    <property type="match status" value="6"/>
</dbReference>
<dbReference type="SMART" id="SM00320">
    <property type="entry name" value="WD40"/>
    <property type="match status" value="14"/>
</dbReference>
<feature type="repeat" description="WD" evidence="3">
    <location>
        <begin position="1109"/>
        <end position="1150"/>
    </location>
</feature>
<dbReference type="PROSITE" id="PS50082">
    <property type="entry name" value="WD_REPEATS_2"/>
    <property type="match status" value="13"/>
</dbReference>
<feature type="compositionally biased region" description="Polar residues" evidence="4">
    <location>
        <begin position="66"/>
        <end position="76"/>
    </location>
</feature>
<dbReference type="CDD" id="cd00200">
    <property type="entry name" value="WD40"/>
    <property type="match status" value="2"/>
</dbReference>
<feature type="repeat" description="WD" evidence="3">
    <location>
        <begin position="1283"/>
        <end position="1324"/>
    </location>
</feature>
<protein>
    <recommendedName>
        <fullName evidence="5">NACHT domain-containing protein</fullName>
    </recommendedName>
</protein>
<dbReference type="InterPro" id="IPR001680">
    <property type="entry name" value="WD40_rpt"/>
</dbReference>
<gene>
    <name evidence="6" type="ORF">PISMIDRAFT_17806</name>
</gene>
<evidence type="ECO:0000313" key="7">
    <source>
        <dbReference type="Proteomes" id="UP000054018"/>
    </source>
</evidence>
<dbReference type="Pfam" id="PF00400">
    <property type="entry name" value="WD40"/>
    <property type="match status" value="13"/>
</dbReference>
<dbReference type="Proteomes" id="UP000054018">
    <property type="component" value="Unassembled WGS sequence"/>
</dbReference>
<feature type="repeat" description="WD" evidence="3">
    <location>
        <begin position="1024"/>
        <end position="1056"/>
    </location>
</feature>
<feature type="repeat" description="WD" evidence="3">
    <location>
        <begin position="1412"/>
        <end position="1453"/>
    </location>
</feature>
<dbReference type="InterPro" id="IPR019775">
    <property type="entry name" value="WD40_repeat_CS"/>
</dbReference>
<dbReference type="InterPro" id="IPR036322">
    <property type="entry name" value="WD40_repeat_dom_sf"/>
</dbReference>
<dbReference type="InterPro" id="IPR027417">
    <property type="entry name" value="P-loop_NTPase"/>
</dbReference>
<keyword evidence="7" id="KW-1185">Reference proteome</keyword>
<feature type="repeat" description="WD" evidence="3">
    <location>
        <begin position="1151"/>
        <end position="1192"/>
    </location>
</feature>
<dbReference type="PRINTS" id="PR00320">
    <property type="entry name" value="GPROTEINBRPT"/>
</dbReference>
<keyword evidence="2" id="KW-0677">Repeat</keyword>
<reference evidence="6 7" key="1">
    <citation type="submission" date="2014-04" db="EMBL/GenBank/DDBJ databases">
        <authorList>
            <consortium name="DOE Joint Genome Institute"/>
            <person name="Kuo A."/>
            <person name="Kohler A."/>
            <person name="Costa M.D."/>
            <person name="Nagy L.G."/>
            <person name="Floudas D."/>
            <person name="Copeland A."/>
            <person name="Barry K.W."/>
            <person name="Cichocki N."/>
            <person name="Veneault-Fourrey C."/>
            <person name="LaButti K."/>
            <person name="Lindquist E.A."/>
            <person name="Lipzen A."/>
            <person name="Lundell T."/>
            <person name="Morin E."/>
            <person name="Murat C."/>
            <person name="Sun H."/>
            <person name="Tunlid A."/>
            <person name="Henrissat B."/>
            <person name="Grigoriev I.V."/>
            <person name="Hibbett D.S."/>
            <person name="Martin F."/>
            <person name="Nordberg H.P."/>
            <person name="Cantor M.N."/>
            <person name="Hua S.X."/>
        </authorList>
    </citation>
    <scope>NUCLEOTIDE SEQUENCE [LARGE SCALE GENOMIC DNA]</scope>
    <source>
        <strain evidence="6 7">441</strain>
    </source>
</reference>
<dbReference type="Pfam" id="PF24883">
    <property type="entry name" value="NPHP3_N"/>
    <property type="match status" value="1"/>
</dbReference>
<keyword evidence="1 3" id="KW-0853">WD repeat</keyword>
<dbReference type="InterPro" id="IPR015943">
    <property type="entry name" value="WD40/YVTN_repeat-like_dom_sf"/>
</dbReference>
<feature type="repeat" description="WD" evidence="3">
    <location>
        <begin position="1326"/>
        <end position="1367"/>
    </location>
</feature>
<feature type="repeat" description="WD" evidence="3">
    <location>
        <begin position="939"/>
        <end position="980"/>
    </location>
</feature>
<feature type="repeat" description="WD" evidence="3">
    <location>
        <begin position="982"/>
        <end position="1023"/>
    </location>
</feature>
<dbReference type="PANTHER" id="PTHR45333:SF1">
    <property type="entry name" value="CHROMOSOME UNDETERMINED SCAFFOLD_625, WHOLE GENOME SHOTGUN SEQUENCE"/>
    <property type="match status" value="1"/>
</dbReference>
<dbReference type="InterPro" id="IPR020472">
    <property type="entry name" value="WD40_PAC1"/>
</dbReference>
<accession>A0A0C9YIU1</accession>
<reference evidence="7" key="2">
    <citation type="submission" date="2015-01" db="EMBL/GenBank/DDBJ databases">
        <title>Evolutionary Origins and Diversification of the Mycorrhizal Mutualists.</title>
        <authorList>
            <consortium name="DOE Joint Genome Institute"/>
            <consortium name="Mycorrhizal Genomics Consortium"/>
            <person name="Kohler A."/>
            <person name="Kuo A."/>
            <person name="Nagy L.G."/>
            <person name="Floudas D."/>
            <person name="Copeland A."/>
            <person name="Barry K.W."/>
            <person name="Cichocki N."/>
            <person name="Veneault-Fourrey C."/>
            <person name="LaButti K."/>
            <person name="Lindquist E.A."/>
            <person name="Lipzen A."/>
            <person name="Lundell T."/>
            <person name="Morin E."/>
            <person name="Murat C."/>
            <person name="Riley R."/>
            <person name="Ohm R."/>
            <person name="Sun H."/>
            <person name="Tunlid A."/>
            <person name="Henrissat B."/>
            <person name="Grigoriev I.V."/>
            <person name="Hibbett D.S."/>
            <person name="Martin F."/>
        </authorList>
    </citation>
    <scope>NUCLEOTIDE SEQUENCE [LARGE SCALE GENOMIC DNA]</scope>
    <source>
        <strain evidence="7">441</strain>
    </source>
</reference>
<feature type="repeat" description="WD" evidence="3">
    <location>
        <begin position="1073"/>
        <end position="1107"/>
    </location>
</feature>
<dbReference type="SUPFAM" id="SSF50978">
    <property type="entry name" value="WD40 repeat-like"/>
    <property type="match status" value="2"/>
</dbReference>
<evidence type="ECO:0000313" key="6">
    <source>
        <dbReference type="EMBL" id="KIK13704.1"/>
    </source>
</evidence>
<feature type="compositionally biased region" description="Basic residues" evidence="4">
    <location>
        <begin position="9"/>
        <end position="19"/>
    </location>
</feature>
<sequence length="1650" mass="181456">MEQNDVQKHSKKGWRRRIVAKSMDTGHEVGKETNPGLSLSLEEPSGKPAASAEPRGFFTKARQLFRPSSNLPSARNSRSDISDANSGVSPSPGHAEPDGPSAKLDPSVKGSSAGEAGKIASAKVTDPAFACPPSEDPNGLRGKLSQMGREGGFAQVSVAAITNAEATMARVDTITSYLQPLKIFDAFLNTISNVCAVLLDCARACACLTQEQIHPYVKIAMGVLSWASQIIISQVNLDMAMSSLLSKISMVYKLLMEEEIVAKLTSMKDTLLQIAQLVRECSQFISNYSETKSFWVRLGKNAMSETDSMVSSYNEALDMLMQQFRDHAIRDIHIGVQHMLEHGRRVHDQIARVEEVVHLEGIAYAAGAGLNTTKKCLNGTRVEILTEIVDWIEAPEPGASRVFWLFGQAGVGKSAIAHTIALRYKELGRLGSCFCFVRDRQAERRHEKLFTTIARDLADRDVRLKPLLADAIANDTSLRTTLDAVQQWQKLILEPVPKLSTVAVGNVVIVIDALDESGSETTREHILNILASTQIAELPPNFRILITSRPLPDIRNALHNAEHTKIWSMDTISTPFTERDIRLFVADKLQDLDYTFPDDDLALLAKKSDGLFEWARLACEFIKSQKGGVTAQERFDDLISHPSEESGMLLDDMYRVILRDIIDKSTKARQRFRSVMRQILWTLEPLPVDSLNAMRRGFPQVTDHYDVQIILRPMASLLSGVTKSSVPVRPLHSSFYDFLTDPDRSQDFFVDLSQSHLDLSLASLRIMREGLHFNICQLDSSYLRNSEIGDLDQRVRSYISPHLSYSCRHWTSHVRACTFDSRLVSEVGELFNDVRILFWIETLSLLNGLNAAPGALLAVAKWLETNEERHTFAVVIDVLKFIRMFGGAISESTPHLYLSALPFLPTGSLLHMRFSSMFSRIARVASGGPTNWPKVQVSIRGHTSLVLSVAFFPDGNRILSGSYDRTIRIWDAETGLQLGRSLEGHQSSVTSVAVSPDGKRIASGSFDNTVRVWEAQKGVEVAKHCGHADPVLCVAFSPDGERIVSSSKDGTICVWDREGGLQLYWSLPKKPSVNAVAFSPDGGLIASGSSDTALCIWDAKTGSQVGKACWGHLGPVLSVAFSPDGRRVVSASSDHTLRLWNLETCSQVGRLSGHSTQVSSVSWSSDGQRIVSGSNDYTVRVWNAETGKPVDGPMRGHTGLVNSVAFSPDGKRIVSGSSDHTLHVWDTETISPTGDHRDGFTGLIYSVCFSCDGSRILSGIQVRGKDVIRTWDAETGLQAGDDIRGHRYPITAIKCSSDGTRIVSASVDCTMRLWDARTGLQIGKPLSGHSRIIYSMQLSSDGKRIVSCSEDFTIRIWDSETGSQIGEPLDSRPALPFTVATSPNGRLIASGSNDYAIRLWDSETRSEVCKPLAGHTHWVASVAFSPDGKHIASGSYDHTVRIWDADTATPQGDPLYGHSNSVYCVVFSPDGSLLASSSGDTTIRLWNTTTWSPAGVPLKGHAGRVMSVAFSNDGKRLLSFSTDNTIRVWDIEPFTSHSAGCATIQLSRSSHTPATYPICFSSLSEHTLCDSDRLFDGATVERDWRELVQMERDGWIVGPEGRLLLWVPVTCRALLRSLRSLVIPRSDMELDLSDMAHGNAWQHCFQTSCH</sequence>
<dbReference type="PROSITE" id="PS50294">
    <property type="entry name" value="WD_REPEATS_REGION"/>
    <property type="match status" value="13"/>
</dbReference>
<proteinExistence type="predicted"/>
<dbReference type="STRING" id="765257.A0A0C9YIU1"/>